<dbReference type="InterPro" id="IPR051586">
    <property type="entry name" value="PKC-binding_NELL"/>
</dbReference>
<evidence type="ECO:0008006" key="11">
    <source>
        <dbReference type="Google" id="ProtNLM"/>
    </source>
</evidence>
<evidence type="ECO:0000256" key="1">
    <source>
        <dbReference type="ARBA" id="ARBA00022536"/>
    </source>
</evidence>
<comment type="caution">
    <text evidence="9">The sequence shown here is derived from an EMBL/GenBank/DDBJ whole genome shotgun (WGS) entry which is preliminary data.</text>
</comment>
<dbReference type="InterPro" id="IPR000152">
    <property type="entry name" value="EGF-type_Asp/Asn_hydroxyl_site"/>
</dbReference>
<dbReference type="GO" id="GO:0005615">
    <property type="term" value="C:extracellular space"/>
    <property type="evidence" value="ECO:0007669"/>
    <property type="project" value="TreeGrafter"/>
</dbReference>
<dbReference type="Pfam" id="PF00008">
    <property type="entry name" value="EGF"/>
    <property type="match status" value="1"/>
</dbReference>
<dbReference type="EMBL" id="RCHS01002377">
    <property type="protein sequence ID" value="RMX47724.1"/>
    <property type="molecule type" value="Genomic_DNA"/>
</dbReference>
<sequence length="482" mass="53843">MLPKHPVLTRRDRTMMFPDYFFFSDKRLVKHKIETKHVKDLDQCELSCYMNDNCVSANFKKEPENEGNNYICELNNATHLEHDTDLITDADFYYHIDECSRNLACHVNANCTNTIGSHLCTCHIGYSGNGQTCSADPCYNYRNLSDADRKSTYSTPDGEEKCDDESSSIIFGKWYRFVGDAGTKMPTQCVPYYRCGAAWSGWLKGGHPTLADGEVSSEVCFTRGGDCCKKSNNIKNVCGKNLPCQNNATCQSGFTIKGYRCLCPPGFEGEHCEKDIDECQKNTHDCHLNATCQNTNGSFVCTCSFGFNGDGRNCTDIDECARNLSCHVNANCTNTIGSHVCTCHTGYTRDGQTCSADPCYNYRNLSDADRKSTYNTPYGKEKCDDDSSSIIFGKWYRFVGDAGTKMPTWCVPRWKCGAASSGWLKSGHPTLADGEVSSQVCFNRIGDCCKISININVKDCGSYFIYKLQKPPSCYLRYCSTD</sequence>
<reference evidence="9 10" key="1">
    <citation type="journal article" date="2018" name="Sci. Rep.">
        <title>Comparative analysis of the Pocillopora damicornis genome highlights role of immune system in coral evolution.</title>
        <authorList>
            <person name="Cunning R."/>
            <person name="Bay R.A."/>
            <person name="Gillette P."/>
            <person name="Baker A.C."/>
            <person name="Traylor-Knowles N."/>
        </authorList>
    </citation>
    <scope>NUCLEOTIDE SEQUENCE [LARGE SCALE GENOMIC DNA]</scope>
    <source>
        <strain evidence="9">RSMAS</strain>
        <tissue evidence="9">Whole animal</tissue>
    </source>
</reference>
<organism evidence="9 10">
    <name type="scientific">Pocillopora damicornis</name>
    <name type="common">Cauliflower coral</name>
    <name type="synonym">Millepora damicornis</name>
    <dbReference type="NCBI Taxonomy" id="46731"/>
    <lineage>
        <taxon>Eukaryota</taxon>
        <taxon>Metazoa</taxon>
        <taxon>Cnidaria</taxon>
        <taxon>Anthozoa</taxon>
        <taxon>Hexacorallia</taxon>
        <taxon>Scleractinia</taxon>
        <taxon>Astrocoeniina</taxon>
        <taxon>Pocilloporidae</taxon>
        <taxon>Pocillopora</taxon>
    </lineage>
</organism>
<dbReference type="PROSITE" id="PS50026">
    <property type="entry name" value="EGF_3"/>
    <property type="match status" value="4"/>
</dbReference>
<evidence type="ECO:0000256" key="3">
    <source>
        <dbReference type="ARBA" id="ARBA00022737"/>
    </source>
</evidence>
<dbReference type="Pfam" id="PF12947">
    <property type="entry name" value="EGF_3"/>
    <property type="match status" value="3"/>
</dbReference>
<evidence type="ECO:0000256" key="4">
    <source>
        <dbReference type="ARBA" id="ARBA00023157"/>
    </source>
</evidence>
<name>A0A3M6U2G5_POCDA</name>
<evidence type="ECO:0000256" key="6">
    <source>
        <dbReference type="PROSITE-ProRule" id="PRU00076"/>
    </source>
</evidence>
<feature type="domain" description="EGF-like" evidence="7">
    <location>
        <begin position="95"/>
        <end position="134"/>
    </location>
</feature>
<gene>
    <name evidence="9" type="ORF">pdam_00012330</name>
</gene>
<feature type="domain" description="Apple" evidence="8">
    <location>
        <begin position="9"/>
        <end position="99"/>
    </location>
</feature>
<keyword evidence="10" id="KW-1185">Reference proteome</keyword>
<dbReference type="Gene3D" id="2.10.25.10">
    <property type="entry name" value="Laminin"/>
    <property type="match status" value="4"/>
</dbReference>
<accession>A0A3M6U2G5</accession>
<dbReference type="SUPFAM" id="SSF57184">
    <property type="entry name" value="Growth factor receptor domain"/>
    <property type="match status" value="1"/>
</dbReference>
<dbReference type="PROSITE" id="PS01186">
    <property type="entry name" value="EGF_2"/>
    <property type="match status" value="4"/>
</dbReference>
<dbReference type="InterPro" id="IPR001881">
    <property type="entry name" value="EGF-like_Ca-bd_dom"/>
</dbReference>
<dbReference type="InterPro" id="IPR000742">
    <property type="entry name" value="EGF"/>
</dbReference>
<evidence type="ECO:0000313" key="10">
    <source>
        <dbReference type="Proteomes" id="UP000275408"/>
    </source>
</evidence>
<dbReference type="InterPro" id="IPR024731">
    <property type="entry name" value="NELL2-like_EGF"/>
</dbReference>
<evidence type="ECO:0000259" key="7">
    <source>
        <dbReference type="PROSITE" id="PS50026"/>
    </source>
</evidence>
<keyword evidence="4 6" id="KW-1015">Disulfide bond</keyword>
<evidence type="ECO:0000256" key="5">
    <source>
        <dbReference type="ARBA" id="ARBA00023180"/>
    </source>
</evidence>
<proteinExistence type="predicted"/>
<dbReference type="InterPro" id="IPR057774">
    <property type="entry name" value="D8C_UMOD/GP2/OIT3-like"/>
</dbReference>
<protein>
    <recommendedName>
        <fullName evidence="11">Uromodulin</fullName>
    </recommendedName>
</protein>
<feature type="domain" description="EGF-like" evidence="7">
    <location>
        <begin position="234"/>
        <end position="273"/>
    </location>
</feature>
<evidence type="ECO:0000259" key="8">
    <source>
        <dbReference type="PROSITE" id="PS50948"/>
    </source>
</evidence>
<dbReference type="FunFam" id="2.10.25.10:FF:000118">
    <property type="entry name" value="protein delta homolog 2"/>
    <property type="match status" value="1"/>
</dbReference>
<dbReference type="CDD" id="cd00054">
    <property type="entry name" value="EGF_CA"/>
    <property type="match status" value="4"/>
</dbReference>
<feature type="disulfide bond" evidence="6">
    <location>
        <begin position="263"/>
        <end position="272"/>
    </location>
</feature>
<dbReference type="InterPro" id="IPR003609">
    <property type="entry name" value="Pan_app"/>
</dbReference>
<dbReference type="FunFam" id="2.10.25.10:FF:000038">
    <property type="entry name" value="Fibrillin 2"/>
    <property type="match status" value="3"/>
</dbReference>
<keyword evidence="1 6" id="KW-0245">EGF-like domain</keyword>
<dbReference type="SMART" id="SM00181">
    <property type="entry name" value="EGF"/>
    <property type="match status" value="4"/>
</dbReference>
<evidence type="ECO:0000313" key="9">
    <source>
        <dbReference type="EMBL" id="RMX47724.1"/>
    </source>
</evidence>
<dbReference type="SUPFAM" id="SSF57196">
    <property type="entry name" value="EGF/Laminin"/>
    <property type="match status" value="1"/>
</dbReference>
<feature type="domain" description="EGF-like" evidence="7">
    <location>
        <begin position="275"/>
        <end position="315"/>
    </location>
</feature>
<dbReference type="Pfam" id="PF23283">
    <property type="entry name" value="D8C_UMOD"/>
    <property type="match status" value="2"/>
</dbReference>
<dbReference type="OrthoDB" id="5945417at2759"/>
<dbReference type="PROSITE" id="PS50948">
    <property type="entry name" value="PAN"/>
    <property type="match status" value="1"/>
</dbReference>
<dbReference type="PROSITE" id="PS00022">
    <property type="entry name" value="EGF_1"/>
    <property type="match status" value="1"/>
</dbReference>
<feature type="domain" description="EGF-like" evidence="7">
    <location>
        <begin position="316"/>
        <end position="355"/>
    </location>
</feature>
<keyword evidence="3" id="KW-0677">Repeat</keyword>
<comment type="caution">
    <text evidence="6">Lacks conserved residue(s) required for the propagation of feature annotation.</text>
</comment>
<dbReference type="GO" id="GO:0005509">
    <property type="term" value="F:calcium ion binding"/>
    <property type="evidence" value="ECO:0007669"/>
    <property type="project" value="InterPro"/>
</dbReference>
<dbReference type="Proteomes" id="UP000275408">
    <property type="component" value="Unassembled WGS sequence"/>
</dbReference>
<dbReference type="PROSITE" id="PS00010">
    <property type="entry name" value="ASX_HYDROXYL"/>
    <property type="match status" value="1"/>
</dbReference>
<dbReference type="PANTHER" id="PTHR24042:SF5">
    <property type="entry name" value="EGF-LIKE CALCIUM-BINDING DOMAIN-CONTAINING PROTEIN"/>
    <property type="match status" value="1"/>
</dbReference>
<dbReference type="PANTHER" id="PTHR24042">
    <property type="entry name" value="NEL HOMOLOG"/>
    <property type="match status" value="1"/>
</dbReference>
<dbReference type="InterPro" id="IPR009030">
    <property type="entry name" value="Growth_fac_rcpt_cys_sf"/>
</dbReference>
<keyword evidence="2" id="KW-0732">Signal</keyword>
<keyword evidence="5" id="KW-0325">Glycoprotein</keyword>
<dbReference type="GO" id="GO:0008201">
    <property type="term" value="F:heparin binding"/>
    <property type="evidence" value="ECO:0007669"/>
    <property type="project" value="TreeGrafter"/>
</dbReference>
<dbReference type="AlphaFoldDB" id="A0A3M6U2G5"/>
<dbReference type="SMART" id="SM00179">
    <property type="entry name" value="EGF_CA"/>
    <property type="match status" value="4"/>
</dbReference>
<dbReference type="STRING" id="46731.A0A3M6U2G5"/>
<evidence type="ECO:0000256" key="2">
    <source>
        <dbReference type="ARBA" id="ARBA00022729"/>
    </source>
</evidence>
<feature type="disulfide bond" evidence="6">
    <location>
        <begin position="244"/>
        <end position="261"/>
    </location>
</feature>